<evidence type="ECO:0000313" key="8">
    <source>
        <dbReference type="EMBL" id="OVF03283.1"/>
    </source>
</evidence>
<keyword evidence="5" id="KW-0325">Glycoprotein</keyword>
<name>A0AA91PUX3_CLALS</name>
<reference evidence="8 9" key="1">
    <citation type="submission" date="2017-04" db="EMBL/GenBank/DDBJ databases">
        <title>Draft genome of the yeast Clavispora lusitaniae type strain CBS 6936.</title>
        <authorList>
            <person name="Durrens P."/>
            <person name="Klopp C."/>
            <person name="Biteau N."/>
            <person name="Fitton-Ouhabi V."/>
            <person name="Dementhon K."/>
            <person name="Accoceberry I."/>
            <person name="Sherman D.J."/>
            <person name="Noel T."/>
        </authorList>
    </citation>
    <scope>NUCLEOTIDE SEQUENCE [LARGE SCALE GENOMIC DNA]</scope>
    <source>
        <strain evidence="8 9">CBS 6936</strain>
    </source>
</reference>
<feature type="compositionally biased region" description="Low complexity" evidence="6">
    <location>
        <begin position="256"/>
        <end position="270"/>
    </location>
</feature>
<protein>
    <recommendedName>
        <fullName evidence="7">Hyphally-regulated cell wall protein N-terminal domain-containing protein</fullName>
    </recommendedName>
</protein>
<dbReference type="Pfam" id="PF11765">
    <property type="entry name" value="Hyphal_reg_CWP"/>
    <property type="match status" value="1"/>
</dbReference>
<dbReference type="Proteomes" id="UP000195602">
    <property type="component" value="Unassembled WGS sequence"/>
</dbReference>
<comment type="caution">
    <text evidence="8">The sequence shown here is derived from an EMBL/GenBank/DDBJ whole genome shotgun (WGS) entry which is preliminary data.</text>
</comment>
<keyword evidence="2" id="KW-0134">Cell wall</keyword>
<accession>A0AA91PUX3</accession>
<evidence type="ECO:0000256" key="2">
    <source>
        <dbReference type="ARBA" id="ARBA00022512"/>
    </source>
</evidence>
<gene>
    <name evidence="8" type="ORF">A9F13_41g00066</name>
</gene>
<feature type="domain" description="Hyphally-regulated cell wall protein N-terminal" evidence="7">
    <location>
        <begin position="5"/>
        <end position="252"/>
    </location>
</feature>
<keyword evidence="4" id="KW-0732">Signal</keyword>
<evidence type="ECO:0000313" key="9">
    <source>
        <dbReference type="Proteomes" id="UP000195602"/>
    </source>
</evidence>
<dbReference type="GO" id="GO:0009277">
    <property type="term" value="C:fungal-type cell wall"/>
    <property type="evidence" value="ECO:0007669"/>
    <property type="project" value="UniProtKB-ARBA"/>
</dbReference>
<sequence length="437" mass="46059">MTVTFGSGFTNDGDVVLNAATQTSACDFRFTGSSFVNSGHIYMAGLGNTGGSTMNIWPSMVTVPQNYGTITYAQSVSRSGGNGFFGQTGQSVLNEGTICVYQMNFYQRSKVQGTGCYSVGEDALLIVDQANINPLPSSQTIYLSSSSSQVCFGTQMSSSAFTIVGWGNGNKIGFLTLALSATIIGPLLSVNVGFTTLTFNVGEGYEQQYISVSSGGLSGGIFILAYVSYSQPPPSSSRPAVCNECPTILDFPVPVRSSSSSKSTTRYDSSGTSHSSFARCINTSEDKTTSSKNTFTILPSMSDISLSKSVKALTSLDAETLMTYVSKTQTPVPIEETLSVERGDTASVLLESGYHAGETSTFDFSYNPTSTTTQTAARTILALAQAASSQNNPTDVKVSSRPIPTESFPLIVVTGGASIRSVSILVTLGTIFNLLFY</sequence>
<dbReference type="InterPro" id="IPR021031">
    <property type="entry name" value="Hyphal-reg_cell_wall_N"/>
</dbReference>
<evidence type="ECO:0000256" key="1">
    <source>
        <dbReference type="ARBA" id="ARBA00004191"/>
    </source>
</evidence>
<keyword evidence="3" id="KW-0964">Secreted</keyword>
<organism evidence="8 9">
    <name type="scientific">Clavispora lusitaniae</name>
    <name type="common">Candida lusitaniae</name>
    <dbReference type="NCBI Taxonomy" id="36911"/>
    <lineage>
        <taxon>Eukaryota</taxon>
        <taxon>Fungi</taxon>
        <taxon>Dikarya</taxon>
        <taxon>Ascomycota</taxon>
        <taxon>Saccharomycotina</taxon>
        <taxon>Pichiomycetes</taxon>
        <taxon>Metschnikowiaceae</taxon>
        <taxon>Clavispora</taxon>
    </lineage>
</organism>
<evidence type="ECO:0000259" key="7">
    <source>
        <dbReference type="Pfam" id="PF11765"/>
    </source>
</evidence>
<evidence type="ECO:0000256" key="3">
    <source>
        <dbReference type="ARBA" id="ARBA00022525"/>
    </source>
</evidence>
<evidence type="ECO:0000256" key="4">
    <source>
        <dbReference type="ARBA" id="ARBA00022729"/>
    </source>
</evidence>
<dbReference type="EMBL" id="LYUB02000039">
    <property type="protein sequence ID" value="OVF03283.1"/>
    <property type="molecule type" value="Genomic_DNA"/>
</dbReference>
<dbReference type="AlphaFoldDB" id="A0AA91PUX3"/>
<proteinExistence type="predicted"/>
<evidence type="ECO:0000256" key="6">
    <source>
        <dbReference type="SAM" id="MobiDB-lite"/>
    </source>
</evidence>
<feature type="region of interest" description="Disordered" evidence="6">
    <location>
        <begin position="256"/>
        <end position="276"/>
    </location>
</feature>
<comment type="subcellular location">
    <subcellularLocation>
        <location evidence="1">Secreted</location>
        <location evidence="1">Cell wall</location>
    </subcellularLocation>
</comment>
<evidence type="ECO:0000256" key="5">
    <source>
        <dbReference type="ARBA" id="ARBA00023180"/>
    </source>
</evidence>
<dbReference type="KEGG" id="clus:A9F13_41g00066"/>